<reference evidence="3 4" key="1">
    <citation type="journal article" date="2012" name="BMC Genomics">
        <title>Comparative genomic analysis and phylogenetic position of Theileria equi.</title>
        <authorList>
            <person name="Kappmeyer L.S."/>
            <person name="Thiagarajan M."/>
            <person name="Herndon D.R."/>
            <person name="Ramsay J.D."/>
            <person name="Caler E."/>
            <person name="Djikeng A."/>
            <person name="Gillespie J.J."/>
            <person name="Lau A.O."/>
            <person name="Roalson E.H."/>
            <person name="Silva J.C."/>
            <person name="Silva M.G."/>
            <person name="Suarez C.E."/>
            <person name="Ueti M.W."/>
            <person name="Nene V.M."/>
            <person name="Mealey R.H."/>
            <person name="Knowles D.P."/>
            <person name="Brayton K.A."/>
        </authorList>
    </citation>
    <scope>NUCLEOTIDE SEQUENCE [LARGE SCALE GENOMIC DNA]</scope>
    <source>
        <strain evidence="3 4">WA</strain>
    </source>
</reference>
<dbReference type="InterPro" id="IPR049466">
    <property type="entry name" value="C3_CUB1"/>
</dbReference>
<dbReference type="AlphaFoldDB" id="L0AWP0"/>
<evidence type="ECO:0000313" key="3">
    <source>
        <dbReference type="EMBL" id="AFZ80007.1"/>
    </source>
</evidence>
<dbReference type="Proteomes" id="UP000031512">
    <property type="component" value="Chromosome 1"/>
</dbReference>
<gene>
    <name evidence="3" type="ORF">BEWA_028570</name>
</gene>
<dbReference type="STRING" id="1537102.L0AWP0"/>
<dbReference type="Gene3D" id="2.60.120.1540">
    <property type="match status" value="1"/>
</dbReference>
<evidence type="ECO:0000313" key="4">
    <source>
        <dbReference type="Proteomes" id="UP000031512"/>
    </source>
</evidence>
<keyword evidence="4" id="KW-1185">Reference proteome</keyword>
<dbReference type="RefSeq" id="XP_004829673.1">
    <property type="nucleotide sequence ID" value="XM_004829616.1"/>
</dbReference>
<organism evidence="3 4">
    <name type="scientific">Theileria equi strain WA</name>
    <dbReference type="NCBI Taxonomy" id="1537102"/>
    <lineage>
        <taxon>Eukaryota</taxon>
        <taxon>Sar</taxon>
        <taxon>Alveolata</taxon>
        <taxon>Apicomplexa</taxon>
        <taxon>Aconoidasida</taxon>
        <taxon>Piroplasmida</taxon>
        <taxon>Theileriidae</taxon>
        <taxon>Theileria</taxon>
    </lineage>
</organism>
<dbReference type="GeneID" id="15807107"/>
<evidence type="ECO:0000256" key="1">
    <source>
        <dbReference type="SAM" id="MobiDB-lite"/>
    </source>
</evidence>
<dbReference type="KEGG" id="beq:BEWA_028570"/>
<proteinExistence type="predicted"/>
<feature type="compositionally biased region" description="Acidic residues" evidence="1">
    <location>
        <begin position="87"/>
        <end position="105"/>
    </location>
</feature>
<sequence>MWNVTEVVVLFEKCDSTNKPLLVYVASEGGAARTWSNNSCKSDGKWEEDKFNNLNQKRSNEVHDILKSALDTYKQSSPGMKPRSEVSLEDQESEEESEEEDDDDYAPGPGAVPITDHSEPTDQKSQAVRTLDPAHLGQNGVQREEVPAADLSDQVPDT</sequence>
<dbReference type="EMBL" id="CP001669">
    <property type="protein sequence ID" value="AFZ80007.1"/>
    <property type="molecule type" value="Genomic_DNA"/>
</dbReference>
<feature type="region of interest" description="Disordered" evidence="1">
    <location>
        <begin position="71"/>
        <end position="158"/>
    </location>
</feature>
<dbReference type="VEuPathDB" id="PiroplasmaDB:BEWA_028570"/>
<protein>
    <recommendedName>
        <fullName evidence="2">Complement component 3 CUB domain-containing protein</fullName>
    </recommendedName>
</protein>
<name>L0AWP0_THEEQ</name>
<dbReference type="Pfam" id="PF21406">
    <property type="entry name" value="C3_CUB1"/>
    <property type="match status" value="1"/>
</dbReference>
<evidence type="ECO:0000259" key="2">
    <source>
        <dbReference type="Pfam" id="PF21406"/>
    </source>
</evidence>
<feature type="domain" description="Complement component 3 CUB" evidence="2">
    <location>
        <begin position="131"/>
        <end position="158"/>
    </location>
</feature>
<accession>L0AWP0</accession>